<dbReference type="Proteomes" id="UP000320582">
    <property type="component" value="Unassembled WGS sequence"/>
</dbReference>
<dbReference type="GO" id="GO:0006508">
    <property type="term" value="P:proteolysis"/>
    <property type="evidence" value="ECO:0007669"/>
    <property type="project" value="InterPro"/>
</dbReference>
<sequence length="276" mass="29992">MIWRHIWAFGVALGCALPALAQDRPLELLETSFQAQGWEAVGRIDIGRTGFCTGTLISERLVLTAAHCLFERESGVRLPDEQILFRAGFRNGRAAAEGQVYRSVVHPQYSSLGGVGMENVSHDLALLELLHPIRNMGVVPFDVFSEPRGGDMVGVVSYGRDRLEAPALQESCQVLERDRTGVLMMSCSVDFGSSGAPVFAMSHGRPHIVSVVSAKATSHVQGQLSDVSLGVSLGTQLDTLRAALDRRDQRFIQPPRHDTGEPRVMSSGGGARFMRP</sequence>
<dbReference type="EMBL" id="VFPT01000001">
    <property type="protein sequence ID" value="TQM93165.1"/>
    <property type="molecule type" value="Genomic_DNA"/>
</dbReference>
<feature type="compositionally biased region" description="Gly residues" evidence="2">
    <location>
        <begin position="267"/>
        <end position="276"/>
    </location>
</feature>
<name>A0A543KDK4_9RHOB</name>
<dbReference type="AlphaFoldDB" id="A0A543KDK4"/>
<dbReference type="PROSITE" id="PS00134">
    <property type="entry name" value="TRYPSIN_HIS"/>
    <property type="match status" value="1"/>
</dbReference>
<comment type="caution">
    <text evidence="4">The sequence shown here is derived from an EMBL/GenBank/DDBJ whole genome shotgun (WGS) entry which is preliminary data.</text>
</comment>
<dbReference type="Gene3D" id="2.40.10.10">
    <property type="entry name" value="Trypsin-like serine proteases"/>
    <property type="match status" value="2"/>
</dbReference>
<dbReference type="OrthoDB" id="267336at2"/>
<protein>
    <submittedName>
        <fullName evidence="4">Trypsin-like peptidase</fullName>
    </submittedName>
</protein>
<dbReference type="RefSeq" id="WP_142080901.1">
    <property type="nucleotide sequence ID" value="NZ_VFPT01000001.1"/>
</dbReference>
<gene>
    <name evidence="4" type="ORF">BD293_1793</name>
</gene>
<dbReference type="InterPro" id="IPR018114">
    <property type="entry name" value="TRYPSIN_HIS"/>
</dbReference>
<evidence type="ECO:0000313" key="5">
    <source>
        <dbReference type="Proteomes" id="UP000320582"/>
    </source>
</evidence>
<dbReference type="PROSITE" id="PS50240">
    <property type="entry name" value="TRYPSIN_DOM"/>
    <property type="match status" value="1"/>
</dbReference>
<dbReference type="PANTHER" id="PTHR15462:SF8">
    <property type="entry name" value="SERINE PROTEASE"/>
    <property type="match status" value="1"/>
</dbReference>
<organism evidence="4 5">
    <name type="scientific">Roseinatronobacter monicus</name>
    <dbReference type="NCBI Taxonomy" id="393481"/>
    <lineage>
        <taxon>Bacteria</taxon>
        <taxon>Pseudomonadati</taxon>
        <taxon>Pseudomonadota</taxon>
        <taxon>Alphaproteobacteria</taxon>
        <taxon>Rhodobacterales</taxon>
        <taxon>Paracoccaceae</taxon>
        <taxon>Roseinatronobacter</taxon>
    </lineage>
</organism>
<evidence type="ECO:0000256" key="1">
    <source>
        <dbReference type="ARBA" id="ARBA00022729"/>
    </source>
</evidence>
<dbReference type="InterPro" id="IPR001314">
    <property type="entry name" value="Peptidase_S1A"/>
</dbReference>
<dbReference type="InterPro" id="IPR043504">
    <property type="entry name" value="Peptidase_S1_PA_chymotrypsin"/>
</dbReference>
<dbReference type="InterPro" id="IPR001254">
    <property type="entry name" value="Trypsin_dom"/>
</dbReference>
<dbReference type="Pfam" id="PF13365">
    <property type="entry name" value="Trypsin_2"/>
    <property type="match status" value="1"/>
</dbReference>
<dbReference type="InterPro" id="IPR009003">
    <property type="entry name" value="Peptidase_S1_PA"/>
</dbReference>
<feature type="region of interest" description="Disordered" evidence="2">
    <location>
        <begin position="252"/>
        <end position="276"/>
    </location>
</feature>
<evidence type="ECO:0000259" key="3">
    <source>
        <dbReference type="PROSITE" id="PS50240"/>
    </source>
</evidence>
<feature type="compositionally biased region" description="Basic and acidic residues" evidence="2">
    <location>
        <begin position="252"/>
        <end position="261"/>
    </location>
</feature>
<feature type="domain" description="Peptidase S1" evidence="3">
    <location>
        <begin position="11"/>
        <end position="245"/>
    </location>
</feature>
<evidence type="ECO:0000256" key="2">
    <source>
        <dbReference type="SAM" id="MobiDB-lite"/>
    </source>
</evidence>
<keyword evidence="1" id="KW-0732">Signal</keyword>
<evidence type="ECO:0000313" key="4">
    <source>
        <dbReference type="EMBL" id="TQM93165.1"/>
    </source>
</evidence>
<dbReference type="PRINTS" id="PR00722">
    <property type="entry name" value="CHYMOTRYPSIN"/>
</dbReference>
<dbReference type="InterPro" id="IPR050966">
    <property type="entry name" value="Glutamyl_endopeptidase"/>
</dbReference>
<dbReference type="PANTHER" id="PTHR15462">
    <property type="entry name" value="SERINE PROTEASE"/>
    <property type="match status" value="1"/>
</dbReference>
<accession>A0A543KDK4</accession>
<dbReference type="SUPFAM" id="SSF50494">
    <property type="entry name" value="Trypsin-like serine proteases"/>
    <property type="match status" value="1"/>
</dbReference>
<reference evidence="4 5" key="1">
    <citation type="submission" date="2019-06" db="EMBL/GenBank/DDBJ databases">
        <title>Genomic Encyclopedia of Archaeal and Bacterial Type Strains, Phase II (KMG-II): from individual species to whole genera.</title>
        <authorList>
            <person name="Goeker M."/>
        </authorList>
    </citation>
    <scope>NUCLEOTIDE SEQUENCE [LARGE SCALE GENOMIC DNA]</scope>
    <source>
        <strain evidence="4 5">DSM 18423</strain>
    </source>
</reference>
<dbReference type="PROSITE" id="PS51257">
    <property type="entry name" value="PROKAR_LIPOPROTEIN"/>
    <property type="match status" value="1"/>
</dbReference>
<dbReference type="GO" id="GO:0004252">
    <property type="term" value="F:serine-type endopeptidase activity"/>
    <property type="evidence" value="ECO:0007669"/>
    <property type="project" value="InterPro"/>
</dbReference>
<proteinExistence type="predicted"/>
<keyword evidence="5" id="KW-1185">Reference proteome</keyword>
<dbReference type="SMART" id="SM00020">
    <property type="entry name" value="Tryp_SPc"/>
    <property type="match status" value="1"/>
</dbReference>